<dbReference type="EMBL" id="QTSU01000003">
    <property type="protein sequence ID" value="RDZ26529.1"/>
    <property type="molecule type" value="Genomic_DNA"/>
</dbReference>
<organism evidence="1 2">
    <name type="scientific">Lysobacter silvisoli</name>
    <dbReference type="NCBI Taxonomy" id="2293254"/>
    <lineage>
        <taxon>Bacteria</taxon>
        <taxon>Pseudomonadati</taxon>
        <taxon>Pseudomonadota</taxon>
        <taxon>Gammaproteobacteria</taxon>
        <taxon>Lysobacterales</taxon>
        <taxon>Lysobacteraceae</taxon>
        <taxon>Lysobacter</taxon>
    </lineage>
</organism>
<keyword evidence="2" id="KW-1185">Reference proteome</keyword>
<evidence type="ECO:0000313" key="2">
    <source>
        <dbReference type="Proteomes" id="UP000264492"/>
    </source>
</evidence>
<proteinExistence type="predicted"/>
<dbReference type="AlphaFoldDB" id="A0A371JXY7"/>
<dbReference type="Proteomes" id="UP000264492">
    <property type="component" value="Unassembled WGS sequence"/>
</dbReference>
<dbReference type="RefSeq" id="WP_115860648.1">
    <property type="nucleotide sequence ID" value="NZ_QTSU01000003.1"/>
</dbReference>
<dbReference type="OrthoDB" id="8755366at2"/>
<gene>
    <name evidence="1" type="ORF">DX914_16200</name>
</gene>
<comment type="caution">
    <text evidence="1">The sequence shown here is derived from an EMBL/GenBank/DDBJ whole genome shotgun (WGS) entry which is preliminary data.</text>
</comment>
<accession>A0A371JXY7</accession>
<evidence type="ECO:0000313" key="1">
    <source>
        <dbReference type="EMBL" id="RDZ26529.1"/>
    </source>
</evidence>
<sequence length="123" mass="13400">MSAAAFDTFLETLREPSRPTLSPVRMAQALHMGVGDLAGLARVHRNTVTGNPESSQLQGALRDIVKVLAAAYRVNDDRERTLFWFINHPIAEFGYQTAADLVRDGKSEAVIRYLATLEGGATG</sequence>
<reference evidence="1 2" key="1">
    <citation type="submission" date="2018-08" db="EMBL/GenBank/DDBJ databases">
        <title>Lysobacter sp. zong2l5, whole genome shotgun sequence.</title>
        <authorList>
            <person name="Zhang X."/>
            <person name="Feng G."/>
            <person name="Zhu H."/>
        </authorList>
    </citation>
    <scope>NUCLEOTIDE SEQUENCE [LARGE SCALE GENOMIC DNA]</scope>
    <source>
        <strain evidence="2">zong2l5</strain>
    </source>
</reference>
<protein>
    <recommendedName>
        <fullName evidence="3">DUF2384 domain-containing protein</fullName>
    </recommendedName>
</protein>
<name>A0A371JXY7_9GAMM</name>
<evidence type="ECO:0008006" key="3">
    <source>
        <dbReference type="Google" id="ProtNLM"/>
    </source>
</evidence>